<dbReference type="EMBL" id="VMKJ01000021">
    <property type="protein sequence ID" value="TVO35884.1"/>
    <property type="molecule type" value="Genomic_DNA"/>
</dbReference>
<dbReference type="AlphaFoldDB" id="A0A557P5G2"/>
<accession>A0A557P5G2</accession>
<dbReference type="InterPro" id="IPR036283">
    <property type="entry name" value="NOB1_Zf-like_sf"/>
</dbReference>
<organism evidence="1 2">
    <name type="scientific">Vibrio algivorus</name>
    <dbReference type="NCBI Taxonomy" id="1667024"/>
    <lineage>
        <taxon>Bacteria</taxon>
        <taxon>Pseudomonadati</taxon>
        <taxon>Pseudomonadota</taxon>
        <taxon>Gammaproteobacteria</taxon>
        <taxon>Vibrionales</taxon>
        <taxon>Vibrionaceae</taxon>
        <taxon>Vibrio</taxon>
    </lineage>
</organism>
<sequence>MSLITTFNTNAELLSVLSKASNEDLEPLVGYIAKKLSEDLTCHAAYKQYAPDHQKYYAVIAKEIRNMGGNSFANIWRKEGPNYQEIVYDVAKKLNADVYKADSVIEMEDAILEKLLSEAIGHMSEEEQLALLKEIDHGDVALKGSATTLAIAAFRAGGFKSYQLTLIIANQIARVILGRGLMLGTNAALMRWASILSGPVGWVIGGAWTAVDVAGPAYSVTIPCVIHVAMLRKKQSTIVCSNCNTQLGDEKIKFCPECGTNQQQKSGQ</sequence>
<protein>
    <recommendedName>
        <fullName evidence="3">DUF3944 domain-containing protein</fullName>
    </recommendedName>
</protein>
<dbReference type="OrthoDB" id="9128717at2"/>
<reference evidence="1 2" key="1">
    <citation type="submission" date="2019-07" db="EMBL/GenBank/DDBJ databases">
        <title>The draft genome sequence of Vibrio algivorus M1486.</title>
        <authorList>
            <person name="Meng X."/>
        </authorList>
    </citation>
    <scope>NUCLEOTIDE SEQUENCE [LARGE SCALE GENOMIC DNA]</scope>
    <source>
        <strain evidence="1 2">M1486</strain>
    </source>
</reference>
<dbReference type="RefSeq" id="WP_144388371.1">
    <property type="nucleotide sequence ID" value="NZ_CANNCB010000029.1"/>
</dbReference>
<dbReference type="Proteomes" id="UP000319828">
    <property type="component" value="Unassembled WGS sequence"/>
</dbReference>
<dbReference type="SUPFAM" id="SSF144206">
    <property type="entry name" value="NOB1 zinc finger-like"/>
    <property type="match status" value="1"/>
</dbReference>
<proteinExistence type="predicted"/>
<evidence type="ECO:0000313" key="1">
    <source>
        <dbReference type="EMBL" id="TVO35884.1"/>
    </source>
</evidence>
<name>A0A557P5G2_9VIBR</name>
<comment type="caution">
    <text evidence="1">The sequence shown here is derived from an EMBL/GenBank/DDBJ whole genome shotgun (WGS) entry which is preliminary data.</text>
</comment>
<evidence type="ECO:0000313" key="2">
    <source>
        <dbReference type="Proteomes" id="UP000319828"/>
    </source>
</evidence>
<evidence type="ECO:0008006" key="3">
    <source>
        <dbReference type="Google" id="ProtNLM"/>
    </source>
</evidence>
<gene>
    <name evidence="1" type="ORF">FOF44_10860</name>
</gene>